<dbReference type="OrthoDB" id="3698573at2"/>
<dbReference type="Pfam" id="PF02541">
    <property type="entry name" value="Ppx-GppA"/>
    <property type="match status" value="1"/>
</dbReference>
<dbReference type="SUPFAM" id="SSF109604">
    <property type="entry name" value="HD-domain/PDEase-like"/>
    <property type="match status" value="1"/>
</dbReference>
<dbReference type="RefSeq" id="WP_109792823.1">
    <property type="nucleotide sequence ID" value="NZ_PHIG01000036.1"/>
</dbReference>
<dbReference type="InterPro" id="IPR043129">
    <property type="entry name" value="ATPase_NBD"/>
</dbReference>
<dbReference type="InterPro" id="IPR050273">
    <property type="entry name" value="GppA/Ppx_hydrolase"/>
</dbReference>
<dbReference type="SUPFAM" id="SSF53067">
    <property type="entry name" value="Actin-like ATPase domain"/>
    <property type="match status" value="2"/>
</dbReference>
<dbReference type="PANTHER" id="PTHR30005">
    <property type="entry name" value="EXOPOLYPHOSPHATASE"/>
    <property type="match status" value="1"/>
</dbReference>
<dbReference type="Gene3D" id="1.10.3210.10">
    <property type="entry name" value="Hypothetical protein af1432"/>
    <property type="match status" value="1"/>
</dbReference>
<dbReference type="AlphaFoldDB" id="A0A2M9G0C5"/>
<dbReference type="Gene3D" id="3.30.420.150">
    <property type="entry name" value="Exopolyphosphatase. Domain 2"/>
    <property type="match status" value="1"/>
</dbReference>
<sequence length="497" mass="53726">MPDSITARSKSDRIAVVDVGSNSVRLVIFGDSERAPLAMLNERAFCSLGKGLGKTGRLNPEGVDYALKTLRRFDWMSRAAGASRVFAFATAAVRDARDGTEFVERARRETGIDLRVLTGPEEANLAGLGVLFGLPDAQGVVGDLGGSSLELAPIRDRKVLEGATLPVGPLQFPADSFQPAAIRRTVDAHLDRLDWLAGCTGQDLYLVGGTWRAVAKLDIGMRNYGLNIIHGYEMTPDRAIAIARLIARQSPESLAGAEGISNRRLQVLPAASLVLEAIVHRLAPPRLVFSAHGVREGAYLECLSEAARDNDPLLAGVEALARHEARFSPTVGKEIFDWTGNLFAGESAQEARLRMAACLLCDVGWRTHPDYRATQSYRRVLRAPLLAVSHADRAFLAVTMLRRYSHKAGRDVVDEARTLLSDDQVMRAERIGGAMRLAQTLTGGAPGLLPAFSLELKDRRITLAGPAPQIGVIGESVQSRLKRLAGLFDADDEIVAL</sequence>
<dbReference type="PANTHER" id="PTHR30005:SF0">
    <property type="entry name" value="RETROGRADE REGULATION PROTEIN 2"/>
    <property type="match status" value="1"/>
</dbReference>
<dbReference type="Gene3D" id="3.30.420.40">
    <property type="match status" value="1"/>
</dbReference>
<dbReference type="InterPro" id="IPR048951">
    <property type="entry name" value="Ppx_C"/>
</dbReference>
<protein>
    <submittedName>
        <fullName evidence="3">Uncharacterized protein</fullName>
    </submittedName>
</protein>
<dbReference type="Proteomes" id="UP000229498">
    <property type="component" value="Unassembled WGS sequence"/>
</dbReference>
<accession>A0A2M9G0C5</accession>
<proteinExistence type="predicted"/>
<dbReference type="InterPro" id="IPR003695">
    <property type="entry name" value="Ppx_GppA_N"/>
</dbReference>
<feature type="domain" description="Ppx/GppA phosphatase N-terminal" evidence="1">
    <location>
        <begin position="36"/>
        <end position="303"/>
    </location>
</feature>
<evidence type="ECO:0000259" key="2">
    <source>
        <dbReference type="Pfam" id="PF21697"/>
    </source>
</evidence>
<dbReference type="EMBL" id="PHIG01000036">
    <property type="protein sequence ID" value="PJK29155.1"/>
    <property type="molecule type" value="Genomic_DNA"/>
</dbReference>
<comment type="caution">
    <text evidence="3">The sequence shown here is derived from an EMBL/GenBank/DDBJ whole genome shotgun (WGS) entry which is preliminary data.</text>
</comment>
<evidence type="ECO:0000313" key="4">
    <source>
        <dbReference type="Proteomes" id="UP000229498"/>
    </source>
</evidence>
<name>A0A2M9G0C5_9PROT</name>
<gene>
    <name evidence="3" type="ORF">CVT23_13245</name>
</gene>
<evidence type="ECO:0000259" key="1">
    <source>
        <dbReference type="Pfam" id="PF02541"/>
    </source>
</evidence>
<dbReference type="GO" id="GO:0016462">
    <property type="term" value="F:pyrophosphatase activity"/>
    <property type="evidence" value="ECO:0007669"/>
    <property type="project" value="TreeGrafter"/>
</dbReference>
<feature type="domain" description="Exopolyphosphatase C-terminal" evidence="2">
    <location>
        <begin position="316"/>
        <end position="488"/>
    </location>
</feature>
<evidence type="ECO:0000313" key="3">
    <source>
        <dbReference type="EMBL" id="PJK29155.1"/>
    </source>
</evidence>
<keyword evidence="4" id="KW-1185">Reference proteome</keyword>
<organism evidence="3 4">
    <name type="scientific">Minwuia thermotolerans</name>
    <dbReference type="NCBI Taxonomy" id="2056226"/>
    <lineage>
        <taxon>Bacteria</taxon>
        <taxon>Pseudomonadati</taxon>
        <taxon>Pseudomonadota</taxon>
        <taxon>Alphaproteobacteria</taxon>
        <taxon>Minwuiales</taxon>
        <taxon>Minwuiaceae</taxon>
        <taxon>Minwuia</taxon>
    </lineage>
</organism>
<reference evidence="3 4" key="1">
    <citation type="submission" date="2017-11" db="EMBL/GenBank/DDBJ databases">
        <title>Draft genome sequence of Rhizobiales bacterium SY3-13.</title>
        <authorList>
            <person name="Sun C."/>
        </authorList>
    </citation>
    <scope>NUCLEOTIDE SEQUENCE [LARGE SCALE GENOMIC DNA]</scope>
    <source>
        <strain evidence="3 4">SY3-13</strain>
    </source>
</reference>
<dbReference type="Pfam" id="PF21697">
    <property type="entry name" value="Ppx_C"/>
    <property type="match status" value="1"/>
</dbReference>
<dbReference type="CDD" id="cd24052">
    <property type="entry name" value="ASKHA_NBD_HpPPX-GppA-like"/>
    <property type="match status" value="1"/>
</dbReference>